<dbReference type="PANTHER" id="PTHR36154">
    <property type="entry name" value="DNA-BINDING TRANSCRIPTIONAL ACTIVATOR ALPA"/>
    <property type="match status" value="1"/>
</dbReference>
<evidence type="ECO:0000313" key="2">
    <source>
        <dbReference type="Proteomes" id="UP001495147"/>
    </source>
</evidence>
<dbReference type="InterPro" id="IPR010260">
    <property type="entry name" value="AlpA"/>
</dbReference>
<dbReference type="PANTHER" id="PTHR36154:SF1">
    <property type="entry name" value="DNA-BINDING TRANSCRIPTIONAL ACTIVATOR ALPA"/>
    <property type="match status" value="1"/>
</dbReference>
<evidence type="ECO:0000313" key="1">
    <source>
        <dbReference type="EMBL" id="MEO3692421.1"/>
    </source>
</evidence>
<keyword evidence="2" id="KW-1185">Reference proteome</keyword>
<dbReference type="RefSeq" id="WP_347705239.1">
    <property type="nucleotide sequence ID" value="NZ_JBDPZD010000003.1"/>
</dbReference>
<accession>A0ABV0G3W8</accession>
<gene>
    <name evidence="1" type="ORF">ABDJ85_13155</name>
</gene>
<sequence length="78" mass="9034">MHLVSETRPQVKRDRLLRLPEVEALTGLKKSTLYLLMKRVPAEFPRCVQVTPRCVAWPESAVLQWVQDRITQAGKVHQ</sequence>
<dbReference type="Proteomes" id="UP001495147">
    <property type="component" value="Unassembled WGS sequence"/>
</dbReference>
<dbReference type="Pfam" id="PF05930">
    <property type="entry name" value="Phage_AlpA"/>
    <property type="match status" value="1"/>
</dbReference>
<organism evidence="1 2">
    <name type="scientific">Roseateles paludis</name>
    <dbReference type="NCBI Taxonomy" id="3145238"/>
    <lineage>
        <taxon>Bacteria</taxon>
        <taxon>Pseudomonadati</taxon>
        <taxon>Pseudomonadota</taxon>
        <taxon>Betaproteobacteria</taxon>
        <taxon>Burkholderiales</taxon>
        <taxon>Sphaerotilaceae</taxon>
        <taxon>Roseateles</taxon>
    </lineage>
</organism>
<dbReference type="EMBL" id="JBDPZD010000003">
    <property type="protein sequence ID" value="MEO3692421.1"/>
    <property type="molecule type" value="Genomic_DNA"/>
</dbReference>
<dbReference type="InterPro" id="IPR052931">
    <property type="entry name" value="Prophage_regulatory_activator"/>
</dbReference>
<name>A0ABV0G3W8_9BURK</name>
<protein>
    <submittedName>
        <fullName evidence="1">AlpA family transcriptional regulator</fullName>
    </submittedName>
</protein>
<comment type="caution">
    <text evidence="1">The sequence shown here is derived from an EMBL/GenBank/DDBJ whole genome shotgun (WGS) entry which is preliminary data.</text>
</comment>
<reference evidence="1 2" key="1">
    <citation type="submission" date="2024-05" db="EMBL/GenBank/DDBJ databases">
        <title>Roseateles sp. DJS-2-20 16S ribosomal RNA gene Genome sequencing and assembly.</title>
        <authorList>
            <person name="Woo H."/>
        </authorList>
    </citation>
    <scope>NUCLEOTIDE SEQUENCE [LARGE SCALE GENOMIC DNA]</scope>
    <source>
        <strain evidence="1 2">DJS-2-20</strain>
    </source>
</reference>
<dbReference type="Gene3D" id="1.10.238.160">
    <property type="match status" value="1"/>
</dbReference>
<proteinExistence type="predicted"/>